<name>A0A1B0BIF3_9MUSC</name>
<dbReference type="Proteomes" id="UP000092460">
    <property type="component" value="Unassembled WGS sequence"/>
</dbReference>
<dbReference type="VEuPathDB" id="VectorBase:GPPI031177"/>
<evidence type="ECO:0000313" key="1">
    <source>
        <dbReference type="EnsemblMetazoa" id="GPPI031177-PA"/>
    </source>
</evidence>
<dbReference type="EMBL" id="JXJN01014937">
    <property type="status" value="NOT_ANNOTATED_CDS"/>
    <property type="molecule type" value="Genomic_DNA"/>
</dbReference>
<sequence length="100" mass="11065">MKLIVEHLMFLKDSPSASNPAALTTSALIISRLQRPRSSDTLGENLKAQQSSGDITNVHSASFKIGLIYRMDPPITARKSNFVKIPFEYATTLLRSCNNK</sequence>
<dbReference type="AlphaFoldDB" id="A0A1B0BIF3"/>
<evidence type="ECO:0000313" key="2">
    <source>
        <dbReference type="Proteomes" id="UP000092460"/>
    </source>
</evidence>
<protein>
    <submittedName>
        <fullName evidence="1">Uncharacterized protein</fullName>
    </submittedName>
</protein>
<reference evidence="2" key="1">
    <citation type="submission" date="2015-01" db="EMBL/GenBank/DDBJ databases">
        <authorList>
            <person name="Aksoy S."/>
            <person name="Warren W."/>
            <person name="Wilson R.K."/>
        </authorList>
    </citation>
    <scope>NUCLEOTIDE SEQUENCE [LARGE SCALE GENOMIC DNA]</scope>
    <source>
        <strain evidence="2">IAEA</strain>
    </source>
</reference>
<organism evidence="1 2">
    <name type="scientific">Glossina palpalis gambiensis</name>
    <dbReference type="NCBI Taxonomy" id="67801"/>
    <lineage>
        <taxon>Eukaryota</taxon>
        <taxon>Metazoa</taxon>
        <taxon>Ecdysozoa</taxon>
        <taxon>Arthropoda</taxon>
        <taxon>Hexapoda</taxon>
        <taxon>Insecta</taxon>
        <taxon>Pterygota</taxon>
        <taxon>Neoptera</taxon>
        <taxon>Endopterygota</taxon>
        <taxon>Diptera</taxon>
        <taxon>Brachycera</taxon>
        <taxon>Muscomorpha</taxon>
        <taxon>Hippoboscoidea</taxon>
        <taxon>Glossinidae</taxon>
        <taxon>Glossina</taxon>
    </lineage>
</organism>
<reference evidence="1" key="2">
    <citation type="submission" date="2020-05" db="UniProtKB">
        <authorList>
            <consortium name="EnsemblMetazoa"/>
        </authorList>
    </citation>
    <scope>IDENTIFICATION</scope>
    <source>
        <strain evidence="1">IAEA</strain>
    </source>
</reference>
<proteinExistence type="predicted"/>
<accession>A0A1B0BIF3</accession>
<keyword evidence="2" id="KW-1185">Reference proteome</keyword>
<dbReference type="EnsemblMetazoa" id="GPPI031177-RA">
    <property type="protein sequence ID" value="GPPI031177-PA"/>
    <property type="gene ID" value="GPPI031177"/>
</dbReference>